<dbReference type="InterPro" id="IPR036322">
    <property type="entry name" value="WD40_repeat_dom_sf"/>
</dbReference>
<dbReference type="Pfam" id="PF23410">
    <property type="entry name" value="Beta-prop_VPS8"/>
    <property type="match status" value="1"/>
</dbReference>
<comment type="similarity">
    <text evidence="1">Belongs to the VPS8 family.</text>
</comment>
<dbReference type="InterPro" id="IPR045111">
    <property type="entry name" value="Vps41/Vps8"/>
</dbReference>
<dbReference type="SUPFAM" id="SSF50978">
    <property type="entry name" value="WD40 repeat-like"/>
    <property type="match status" value="1"/>
</dbReference>
<dbReference type="InterPro" id="IPR059070">
    <property type="entry name" value="TPR_VPS8_2"/>
</dbReference>
<feature type="compositionally biased region" description="Acidic residues" evidence="2">
    <location>
        <begin position="40"/>
        <end position="55"/>
    </location>
</feature>
<reference evidence="5" key="1">
    <citation type="submission" date="2022-08" db="EMBL/GenBank/DDBJ databases">
        <authorList>
            <person name="Giroux E."/>
            <person name="Giroux E."/>
        </authorList>
    </citation>
    <scope>NUCLEOTIDE SEQUENCE</scope>
    <source>
        <strain evidence="5">H1091258</strain>
    </source>
</reference>
<dbReference type="Proteomes" id="UP001152533">
    <property type="component" value="Unassembled WGS sequence"/>
</dbReference>
<dbReference type="Gene3D" id="2.130.10.10">
    <property type="entry name" value="YVTN repeat-like/Quinoprotein amine dehydrogenase"/>
    <property type="match status" value="1"/>
</dbReference>
<feature type="domain" description="VPS8-like TPR-like repeats" evidence="4">
    <location>
        <begin position="1264"/>
        <end position="1462"/>
    </location>
</feature>
<dbReference type="GO" id="GO:0005770">
    <property type="term" value="C:late endosome"/>
    <property type="evidence" value="ECO:0007669"/>
    <property type="project" value="TreeGrafter"/>
</dbReference>
<protein>
    <recommendedName>
        <fullName evidence="7">Vacuolar assembly/sorting protein VPS8</fullName>
    </recommendedName>
</protein>
<evidence type="ECO:0000313" key="5">
    <source>
        <dbReference type="EMBL" id="CAI0647346.1"/>
    </source>
</evidence>
<dbReference type="PANTHER" id="PTHR12616:SF8">
    <property type="entry name" value="VACUOLAR PROTEIN SORTING-ASSOCIATED PROTEIN 8 HOMOLOG"/>
    <property type="match status" value="1"/>
</dbReference>
<name>A0A9W4RU14_9PEZI</name>
<comment type="caution">
    <text evidence="5">The sequence shown here is derived from an EMBL/GenBank/DDBJ whole genome shotgun (WGS) entry which is preliminary data.</text>
</comment>
<accession>A0A9W4RU14</accession>
<feature type="domain" description="Vacuolar protein sorting-associated protein 8 central" evidence="3">
    <location>
        <begin position="723"/>
        <end position="925"/>
    </location>
</feature>
<evidence type="ECO:0008006" key="7">
    <source>
        <dbReference type="Google" id="ProtNLM"/>
    </source>
</evidence>
<dbReference type="GO" id="GO:0006623">
    <property type="term" value="P:protein targeting to vacuole"/>
    <property type="evidence" value="ECO:0007669"/>
    <property type="project" value="InterPro"/>
</dbReference>
<feature type="compositionally biased region" description="Basic and acidic residues" evidence="2">
    <location>
        <begin position="1"/>
        <end position="11"/>
    </location>
</feature>
<dbReference type="PANTHER" id="PTHR12616">
    <property type="entry name" value="VACUOLAR PROTEIN SORTING VPS41"/>
    <property type="match status" value="1"/>
</dbReference>
<feature type="region of interest" description="Disordered" evidence="2">
    <location>
        <begin position="1"/>
        <end position="141"/>
    </location>
</feature>
<evidence type="ECO:0000259" key="3">
    <source>
        <dbReference type="Pfam" id="PF12816"/>
    </source>
</evidence>
<feature type="compositionally biased region" description="Low complexity" evidence="2">
    <location>
        <begin position="1519"/>
        <end position="1530"/>
    </location>
</feature>
<dbReference type="GO" id="GO:0030897">
    <property type="term" value="C:HOPS complex"/>
    <property type="evidence" value="ECO:0007669"/>
    <property type="project" value="TreeGrafter"/>
</dbReference>
<feature type="compositionally biased region" description="Basic and acidic residues" evidence="2">
    <location>
        <begin position="1495"/>
        <end position="1516"/>
    </location>
</feature>
<evidence type="ECO:0000256" key="1">
    <source>
        <dbReference type="ARBA" id="ARBA00009422"/>
    </source>
</evidence>
<dbReference type="GO" id="GO:0034058">
    <property type="term" value="P:endosomal vesicle fusion"/>
    <property type="evidence" value="ECO:0007669"/>
    <property type="project" value="TreeGrafter"/>
</dbReference>
<evidence type="ECO:0000259" key="4">
    <source>
        <dbReference type="Pfam" id="PF25066"/>
    </source>
</evidence>
<gene>
    <name evidence="5" type="ORF">CGXH109_LOCUS64689</name>
</gene>
<dbReference type="InterPro" id="IPR025941">
    <property type="entry name" value="Vps8_central_dom"/>
</dbReference>
<organism evidence="5 6">
    <name type="scientific">Colletotrichum noveboracense</name>
    <dbReference type="NCBI Taxonomy" id="2664923"/>
    <lineage>
        <taxon>Eukaryota</taxon>
        <taxon>Fungi</taxon>
        <taxon>Dikarya</taxon>
        <taxon>Ascomycota</taxon>
        <taxon>Pezizomycotina</taxon>
        <taxon>Sordariomycetes</taxon>
        <taxon>Hypocreomycetidae</taxon>
        <taxon>Glomerellales</taxon>
        <taxon>Glomerellaceae</taxon>
        <taxon>Colletotrichum</taxon>
        <taxon>Colletotrichum gloeosporioides species complex</taxon>
    </lineage>
</organism>
<feature type="region of interest" description="Disordered" evidence="2">
    <location>
        <begin position="1495"/>
        <end position="1530"/>
    </location>
</feature>
<sequence>MTPPTTERDDGPGDTMADPDDRSSADVQAPSDGGMVKAEGEEDGIVGLLDDEEREASDASPAIENGIISNRYRQILRDQADDASEEGSVDAAPKRVGSPIDSLMSLPDDSPSGSVISSPSSSVLPSVASRPGLSSPTPSFRPFDRRFQSRISSASFISSPRSSSPAFLTGHSRSASLSSGLLDREDTDTPSPPWEVVRWTRLKKLNGQAFSEAGKRNFGAPTCIAVSASIVLGTKKGIILMFDYNQVLKTIIGPGTKAVESGAITAIAVSADHTTIAGGHANGSIFTWETNRASRPFLSIPHLDQSQLENRTMDGHLPGVAVTHLGFLGTRHTALVSADDRGMAFSHLATRGTGSLGRTVKTTRILGRYPNAAPPAGKPLKPSTVLAFSPCPLGNTERATDTLGLTAMLTPYLLVIVSTTPVAQTQHKSARPKDVAHHSAMTGCLAWFPAVKLKVPDPVTGSDISKVKLVYCWSNVLTVLDVDEIPAENKDKPPTLKFKARSRWKCEEAIVAVQWLSRSVLTVLTITQRLIVVEDRSMRMTEGFDLINKFIYHSDLFSKQLHTLVEQLDEDDTSMHGVVADAFYMSFKTYKGKIFLLGFNDVSIGSLSNWADRIIALMENGDYVGAIQLGTSYYTGDADKLTIGLPEDTELRHSMVRDKLMEIMRASLKYAFTQRQKDRAAADDAHLRELAETCFTACHSVGDVDFLFDEMYEWYEDAGVEGIFLETMEPYILEKNITVVPPTIVKATVNHYVTKGWESRLEEMIVHMDTMTLDLDQITLLCKQHSLYDALIYVWNQALNDYITPLIDLLTLLVPLMSNGDYMSSGNMDDEIYGVNALKMFPYLSYTLTGRVYPTGEAMDTAVASKAKAEIYWFLFSGNSVTWPKGSTRRFLTRPDQHTEPSFPYLRLILKFDAPSFLSAINEAFEDSFLNDSPEKQVNGGIRGDVPEEQIFGLTVDRQYIVSILLEIMNPADFASEDTIYLDMFIARNLPKFPQYLLFPGSTLTKVLTGLCNYPGADLAEDAQLSAEYLLSIYQPPDVTTLIPMFKKAGFYRILKRQYKVDKQYDKLVQTYFEDPADRDAVFECLGDCLRPHSGLNRRQVQEVLEAVKNNARELLGINPVEAARVLAAQSVDVHQHILDSAEDAPELQFFYLRTLLEPEKRDVETPLNPDRVLIERYVQLMCKYDSAHVSDYIGLVQSVNLRLDVLLPAMEETGVIDAAVVLMAREGQVKDAMDRLVKHLGTLESALQGILSGAQQESSNDLQSGAEETLRALQKYVHVGIWLCQGQTKSSKKANGVQQRKSKNTSEVLSPDEELWLSLIDAAVQTTRSISSTIESSKTNQNGVSEKASAMDSLDKEKLLTLLRSLVQHTFTALLTTTSSPAGAQAGGRLLSNAGNNLSFLRILRAFLTRAAASSPNLADLRSVLASIFSAYAYEESILRLSNRLLERTLFVNVKQAVDLRQRGWRPRGSTCEACGRRIWGPGVSGNVFEAWEEKQARDEQHKAERKTAADERGKGKAAPAAGEASQAAYSSKGKGKAAAGVSAPAGVEAAAAEEGVDAQKDAIGRPKEQPLGPLVVLACRHIYHQTCLDAYQARPEVEGETRRIDSHAREYRCPIDG</sequence>
<evidence type="ECO:0000313" key="6">
    <source>
        <dbReference type="Proteomes" id="UP001152533"/>
    </source>
</evidence>
<keyword evidence="6" id="KW-1185">Reference proteome</keyword>
<feature type="compositionally biased region" description="Low complexity" evidence="2">
    <location>
        <begin position="98"/>
        <end position="129"/>
    </location>
</feature>
<dbReference type="EMBL" id="CAMGZC010000425">
    <property type="protein sequence ID" value="CAI0647346.1"/>
    <property type="molecule type" value="Genomic_DNA"/>
</dbReference>
<proteinExistence type="inferred from homology"/>
<evidence type="ECO:0000256" key="2">
    <source>
        <dbReference type="SAM" id="MobiDB-lite"/>
    </source>
</evidence>
<dbReference type="Pfam" id="PF25066">
    <property type="entry name" value="TPR_VPS8_2"/>
    <property type="match status" value="1"/>
</dbReference>
<dbReference type="Pfam" id="PF12816">
    <property type="entry name" value="TPR_Vps8"/>
    <property type="match status" value="1"/>
</dbReference>
<dbReference type="InterPro" id="IPR015943">
    <property type="entry name" value="WD40/YVTN_repeat-like_dom_sf"/>
</dbReference>